<name>A0A0L8FN47_OCTBM</name>
<proteinExistence type="predicted"/>
<dbReference type="EMBL" id="KQ428524">
    <property type="protein sequence ID" value="KOF66109.1"/>
    <property type="molecule type" value="Genomic_DNA"/>
</dbReference>
<protein>
    <submittedName>
        <fullName evidence="1">Uncharacterized protein</fullName>
    </submittedName>
</protein>
<evidence type="ECO:0000313" key="1">
    <source>
        <dbReference type="EMBL" id="KOF66109.1"/>
    </source>
</evidence>
<reference evidence="1" key="1">
    <citation type="submission" date="2015-07" db="EMBL/GenBank/DDBJ databases">
        <title>MeaNS - Measles Nucleotide Surveillance Program.</title>
        <authorList>
            <person name="Tran T."/>
            <person name="Druce J."/>
        </authorList>
    </citation>
    <scope>NUCLEOTIDE SEQUENCE</scope>
    <source>
        <strain evidence="1">UCB-OBI-ISO-001</strain>
        <tissue evidence="1">Gonad</tissue>
    </source>
</reference>
<organism evidence="1">
    <name type="scientific">Octopus bimaculoides</name>
    <name type="common">California two-spotted octopus</name>
    <dbReference type="NCBI Taxonomy" id="37653"/>
    <lineage>
        <taxon>Eukaryota</taxon>
        <taxon>Metazoa</taxon>
        <taxon>Spiralia</taxon>
        <taxon>Lophotrochozoa</taxon>
        <taxon>Mollusca</taxon>
        <taxon>Cephalopoda</taxon>
        <taxon>Coleoidea</taxon>
        <taxon>Octopodiformes</taxon>
        <taxon>Octopoda</taxon>
        <taxon>Incirrata</taxon>
        <taxon>Octopodidae</taxon>
        <taxon>Octopus</taxon>
    </lineage>
</organism>
<gene>
    <name evidence="1" type="ORF">OCBIM_22013474mg</name>
</gene>
<dbReference type="AlphaFoldDB" id="A0A0L8FN47"/>
<accession>A0A0L8FN47</accession>
<sequence length="61" mass="6832">MPLICCFLLCVMSPNGFFSHPRQVITHLRPVSYHKGGNEPRINVIANILSCDICAMSPYLL</sequence>